<gene>
    <name evidence="1" type="ORF">CBA19CS22_38160</name>
</gene>
<reference evidence="1" key="1">
    <citation type="submission" date="2021-09" db="EMBL/GenBank/DDBJ databases">
        <title>Isolation and characterization of 3-chlorobenzoate degrading bacteria from soils in Shizuoka.</title>
        <authorList>
            <person name="Ifat A."/>
            <person name="Ogawa N."/>
            <person name="Kimbara K."/>
            <person name="Moriuchi R."/>
            <person name="Dohra H."/>
            <person name="Shintani M."/>
        </authorList>
    </citation>
    <scope>NUCLEOTIDE SEQUENCE</scope>
    <source>
        <strain evidence="1">19CS2-2</strain>
    </source>
</reference>
<name>A0ACB5R5N9_9BURK</name>
<dbReference type="Proteomes" id="UP001055013">
    <property type="component" value="Unassembled WGS sequence"/>
</dbReference>
<evidence type="ECO:0000313" key="1">
    <source>
        <dbReference type="EMBL" id="GJH22496.1"/>
    </source>
</evidence>
<keyword evidence="2" id="KW-1185">Reference proteome</keyword>
<accession>A0ACB5R5N9</accession>
<sequence>MQNSIGEQNQKLVLEALDTLFNKKDFDKAKQFWSDRYIQHSRLVPAEREGLFGLVRTMADVRFEHDMAIAKDDFVWVHSRYTSASTPAPLVAVDIFRIEEGKIVEHWDVLQDEATRDESAGGHPMFGDSFANERS</sequence>
<organism evidence="1 2">
    <name type="scientific">Caballeronia novacaledonica</name>
    <dbReference type="NCBI Taxonomy" id="1544861"/>
    <lineage>
        <taxon>Bacteria</taxon>
        <taxon>Pseudomonadati</taxon>
        <taxon>Pseudomonadota</taxon>
        <taxon>Betaproteobacteria</taxon>
        <taxon>Burkholderiales</taxon>
        <taxon>Burkholderiaceae</taxon>
        <taxon>Caballeronia</taxon>
    </lineage>
</organism>
<protein>
    <submittedName>
        <fullName evidence="1">Nuclear transport factor 2 family protein</fullName>
    </submittedName>
</protein>
<dbReference type="EMBL" id="BPUR01000042">
    <property type="protein sequence ID" value="GJH22496.1"/>
    <property type="molecule type" value="Genomic_DNA"/>
</dbReference>
<proteinExistence type="predicted"/>
<evidence type="ECO:0000313" key="2">
    <source>
        <dbReference type="Proteomes" id="UP001055013"/>
    </source>
</evidence>
<comment type="caution">
    <text evidence="1">The sequence shown here is derived from an EMBL/GenBank/DDBJ whole genome shotgun (WGS) entry which is preliminary data.</text>
</comment>